<evidence type="ECO:0000256" key="6">
    <source>
        <dbReference type="ARBA" id="ARBA00022989"/>
    </source>
</evidence>
<dbReference type="InterPro" id="IPR044878">
    <property type="entry name" value="UbiA_sf"/>
</dbReference>
<sequence length="295" mass="32270">MKNLLKLVEIQSLVASALPLMLGYLYTLNAYHDFNWVNALVFALIAFALQMGVNVWNNLQDYKVASTDTWKNGVNNIVGSAGYTLRQVWLVLLSLVGFAGVLGLWLVTQTGWPLLVMGLIGVFVAYWYAGTPLPLSRTPFGELASGLTMGYLIFLAAVYVNVAPLMTWTLIWHAMVASAIAWFAIADIMLANNIGDYEEDMAEGRRTLVAVLGKPTALKFFGGIYVAGYVVLVLAVILRILPWPSVLALLSAPIVFKNVKAFQSDPQKKNFILAIKNVVVISVTLAIGLIIALFI</sequence>
<evidence type="ECO:0000313" key="8">
    <source>
        <dbReference type="EMBL" id="KRN46305.1"/>
    </source>
</evidence>
<evidence type="ECO:0000256" key="1">
    <source>
        <dbReference type="ARBA" id="ARBA00004141"/>
    </source>
</evidence>
<evidence type="ECO:0000256" key="7">
    <source>
        <dbReference type="ARBA" id="ARBA00023136"/>
    </source>
</evidence>
<dbReference type="PATRIC" id="fig|1629.5.peg.577"/>
<keyword evidence="3" id="KW-0474">Menaquinone biosynthesis</keyword>
<keyword evidence="5" id="KW-0812">Transmembrane</keyword>
<dbReference type="GO" id="GO:0042371">
    <property type="term" value="P:vitamin K biosynthetic process"/>
    <property type="evidence" value="ECO:0007669"/>
    <property type="project" value="TreeGrafter"/>
</dbReference>
<dbReference type="Gene3D" id="1.10.357.140">
    <property type="entry name" value="UbiA prenyltransferase"/>
    <property type="match status" value="1"/>
</dbReference>
<keyword evidence="4 8" id="KW-0808">Transferase</keyword>
<dbReference type="UniPathway" id="UPA00079"/>
<name>A0A0R2H036_WEIVI</name>
<dbReference type="PANTHER" id="PTHR13929">
    <property type="entry name" value="1,4-DIHYDROXY-2-NAPHTHOATE OCTAPRENYLTRANSFERASE"/>
    <property type="match status" value="1"/>
</dbReference>
<dbReference type="PIRSF" id="PIRSF005355">
    <property type="entry name" value="UBIAD1"/>
    <property type="match status" value="1"/>
</dbReference>
<dbReference type="GO" id="GO:0004659">
    <property type="term" value="F:prenyltransferase activity"/>
    <property type="evidence" value="ECO:0007669"/>
    <property type="project" value="InterPro"/>
</dbReference>
<evidence type="ECO:0000313" key="9">
    <source>
        <dbReference type="Proteomes" id="UP000051992"/>
    </source>
</evidence>
<dbReference type="RefSeq" id="WP_236697693.1">
    <property type="nucleotide sequence ID" value="NZ_BJLU01000007.1"/>
</dbReference>
<dbReference type="CDD" id="cd13962">
    <property type="entry name" value="PT_UbiA_UBIAD1"/>
    <property type="match status" value="1"/>
</dbReference>
<evidence type="ECO:0000256" key="5">
    <source>
        <dbReference type="ARBA" id="ARBA00022692"/>
    </source>
</evidence>
<keyword evidence="6" id="KW-1133">Transmembrane helix</keyword>
<protein>
    <submittedName>
        <fullName evidence="8">Prenyltransferase</fullName>
    </submittedName>
</protein>
<dbReference type="AlphaFoldDB" id="A0A0R2H036"/>
<organism evidence="8 9">
    <name type="scientific">Weissella viridescens</name>
    <name type="common">Lactobacillus viridescens</name>
    <dbReference type="NCBI Taxonomy" id="1629"/>
    <lineage>
        <taxon>Bacteria</taxon>
        <taxon>Bacillati</taxon>
        <taxon>Bacillota</taxon>
        <taxon>Bacilli</taxon>
        <taxon>Lactobacillales</taxon>
        <taxon>Lactobacillaceae</taxon>
        <taxon>Weissella</taxon>
    </lineage>
</organism>
<dbReference type="PANTHER" id="PTHR13929:SF0">
    <property type="entry name" value="UBIA PRENYLTRANSFERASE DOMAIN-CONTAINING PROTEIN 1"/>
    <property type="match status" value="1"/>
</dbReference>
<keyword evidence="7" id="KW-0472">Membrane</keyword>
<dbReference type="InterPro" id="IPR026046">
    <property type="entry name" value="UBIAD1"/>
</dbReference>
<reference evidence="8 9" key="1">
    <citation type="journal article" date="2015" name="Genome Announc.">
        <title>Expanding the biotechnology potential of lactobacilli through comparative genomics of 213 strains and associated genera.</title>
        <authorList>
            <person name="Sun Z."/>
            <person name="Harris H.M."/>
            <person name="McCann A."/>
            <person name="Guo C."/>
            <person name="Argimon S."/>
            <person name="Zhang W."/>
            <person name="Yang X."/>
            <person name="Jeffery I.B."/>
            <person name="Cooney J.C."/>
            <person name="Kagawa T.F."/>
            <person name="Liu W."/>
            <person name="Song Y."/>
            <person name="Salvetti E."/>
            <person name="Wrobel A."/>
            <person name="Rasinkangas P."/>
            <person name="Parkhill J."/>
            <person name="Rea M.C."/>
            <person name="O'Sullivan O."/>
            <person name="Ritari J."/>
            <person name="Douillard F.P."/>
            <person name="Paul Ross R."/>
            <person name="Yang R."/>
            <person name="Briner A.E."/>
            <person name="Felis G.E."/>
            <person name="de Vos W.M."/>
            <person name="Barrangou R."/>
            <person name="Klaenhammer T.R."/>
            <person name="Caufield P.W."/>
            <person name="Cui Y."/>
            <person name="Zhang H."/>
            <person name="O'Toole P.W."/>
        </authorList>
    </citation>
    <scope>NUCLEOTIDE SEQUENCE [LARGE SCALE GENOMIC DNA]</scope>
    <source>
        <strain evidence="8 9">DSM 20410</strain>
    </source>
</reference>
<accession>A0A0R2H036</accession>
<evidence type="ECO:0000256" key="3">
    <source>
        <dbReference type="ARBA" id="ARBA00022428"/>
    </source>
</evidence>
<dbReference type="Gene3D" id="1.20.120.1780">
    <property type="entry name" value="UbiA prenyltransferase"/>
    <property type="match status" value="1"/>
</dbReference>
<evidence type="ECO:0000256" key="4">
    <source>
        <dbReference type="ARBA" id="ARBA00022679"/>
    </source>
</evidence>
<comment type="caution">
    <text evidence="8">The sequence shown here is derived from an EMBL/GenBank/DDBJ whole genome shotgun (WGS) entry which is preliminary data.</text>
</comment>
<gene>
    <name evidence="8" type="ORF">IV50_GL000573</name>
</gene>
<keyword evidence="9" id="KW-1185">Reference proteome</keyword>
<proteinExistence type="predicted"/>
<dbReference type="Pfam" id="PF01040">
    <property type="entry name" value="UbiA"/>
    <property type="match status" value="1"/>
</dbReference>
<dbReference type="InterPro" id="IPR000537">
    <property type="entry name" value="UbiA_prenyltransferase"/>
</dbReference>
<dbReference type="EMBL" id="JQBM01000002">
    <property type="protein sequence ID" value="KRN46305.1"/>
    <property type="molecule type" value="Genomic_DNA"/>
</dbReference>
<dbReference type="GO" id="GO:0009234">
    <property type="term" value="P:menaquinone biosynthetic process"/>
    <property type="evidence" value="ECO:0007669"/>
    <property type="project" value="UniProtKB-UniPathway"/>
</dbReference>
<evidence type="ECO:0000256" key="2">
    <source>
        <dbReference type="ARBA" id="ARBA00004863"/>
    </source>
</evidence>
<comment type="subcellular location">
    <subcellularLocation>
        <location evidence="1">Membrane</location>
        <topology evidence="1">Multi-pass membrane protein</topology>
    </subcellularLocation>
</comment>
<comment type="pathway">
    <text evidence="2">Quinol/quinone metabolism; menaquinone biosynthesis.</text>
</comment>
<dbReference type="Proteomes" id="UP000051992">
    <property type="component" value="Unassembled WGS sequence"/>
</dbReference>
<dbReference type="GO" id="GO:0016020">
    <property type="term" value="C:membrane"/>
    <property type="evidence" value="ECO:0007669"/>
    <property type="project" value="UniProtKB-SubCell"/>
</dbReference>